<feature type="region of interest" description="Disordered" evidence="1">
    <location>
        <begin position="21"/>
        <end position="73"/>
    </location>
</feature>
<dbReference type="EMBL" id="JATN01000322">
    <property type="protein sequence ID" value="EUC56146.1"/>
    <property type="molecule type" value="Genomic_DNA"/>
</dbReference>
<dbReference type="AlphaFoldDB" id="X8J4H8"/>
<evidence type="ECO:0000256" key="1">
    <source>
        <dbReference type="SAM" id="MobiDB-lite"/>
    </source>
</evidence>
<feature type="compositionally biased region" description="Basic and acidic residues" evidence="1">
    <location>
        <begin position="42"/>
        <end position="59"/>
    </location>
</feature>
<organism evidence="2 3">
    <name type="scientific">Rhizoctonia solani AG-3 Rhs1AP</name>
    <dbReference type="NCBI Taxonomy" id="1086054"/>
    <lineage>
        <taxon>Eukaryota</taxon>
        <taxon>Fungi</taxon>
        <taxon>Dikarya</taxon>
        <taxon>Basidiomycota</taxon>
        <taxon>Agaricomycotina</taxon>
        <taxon>Agaricomycetes</taxon>
        <taxon>Cantharellales</taxon>
        <taxon>Ceratobasidiaceae</taxon>
        <taxon>Rhizoctonia</taxon>
    </lineage>
</organism>
<sequence length="73" mass="7833">MSIMSTAKDIIISKTISEIPVLGGDDLATESQSLGYGLEPTKMPERSSDTKSKPNDHNGVDIPPDNDTPTFAR</sequence>
<name>X8J4H8_9AGAM</name>
<accession>X8J4H8</accession>
<gene>
    <name evidence="2" type="ORF">RSOL_163350</name>
</gene>
<comment type="caution">
    <text evidence="2">The sequence shown here is derived from an EMBL/GenBank/DDBJ whole genome shotgun (WGS) entry which is preliminary data.</text>
</comment>
<proteinExistence type="predicted"/>
<evidence type="ECO:0000313" key="2">
    <source>
        <dbReference type="EMBL" id="EUC56146.1"/>
    </source>
</evidence>
<feature type="non-terminal residue" evidence="2">
    <location>
        <position position="73"/>
    </location>
</feature>
<dbReference type="Proteomes" id="UP000030108">
    <property type="component" value="Unassembled WGS sequence"/>
</dbReference>
<evidence type="ECO:0000313" key="3">
    <source>
        <dbReference type="Proteomes" id="UP000030108"/>
    </source>
</evidence>
<protein>
    <submittedName>
        <fullName evidence="2">Uncharacterized protein</fullName>
    </submittedName>
</protein>
<reference evidence="3" key="1">
    <citation type="journal article" date="2014" name="Genome Announc.">
        <title>Draft genome sequence of the plant-pathogenic soil fungus Rhizoctonia solani anastomosis group 3 strain Rhs1AP.</title>
        <authorList>
            <person name="Cubeta M.A."/>
            <person name="Thomas E."/>
            <person name="Dean R.A."/>
            <person name="Jabaji S."/>
            <person name="Neate S.M."/>
            <person name="Tavantzis S."/>
            <person name="Toda T."/>
            <person name="Vilgalys R."/>
            <person name="Bharathan N."/>
            <person name="Fedorova-Abrams N."/>
            <person name="Pakala S.B."/>
            <person name="Pakala S.M."/>
            <person name="Zafar N."/>
            <person name="Joardar V."/>
            <person name="Losada L."/>
            <person name="Nierman W.C."/>
        </authorList>
    </citation>
    <scope>NUCLEOTIDE SEQUENCE [LARGE SCALE GENOMIC DNA]</scope>
    <source>
        <strain evidence="3">AG-3</strain>
    </source>
</reference>